<dbReference type="GO" id="GO:0005886">
    <property type="term" value="C:plasma membrane"/>
    <property type="evidence" value="ECO:0007669"/>
    <property type="project" value="UniProtKB-ARBA"/>
</dbReference>
<dbReference type="PANTHER" id="PTHR42709">
    <property type="entry name" value="ALKALINE PHOSPHATASE LIKE PROTEIN"/>
    <property type="match status" value="1"/>
</dbReference>
<dbReference type="InterPro" id="IPR032816">
    <property type="entry name" value="VTT_dom"/>
</dbReference>
<protein>
    <recommendedName>
        <fullName evidence="2">VTT domain-containing protein</fullName>
    </recommendedName>
</protein>
<name>A0AAN1WIA3_9GAMM</name>
<reference evidence="3 4" key="1">
    <citation type="journal article" date="2022" name="IScience">
        <title>An ultrasensitive nanofiber-based assay for enzymatic hydrolysis and deep-sea microbial degradation of cellulose.</title>
        <authorList>
            <person name="Tsudome M."/>
            <person name="Tachioka M."/>
            <person name="Miyazaki M."/>
            <person name="Uchimura K."/>
            <person name="Tsuda M."/>
            <person name="Takaki Y."/>
            <person name="Deguchi S."/>
        </authorList>
    </citation>
    <scope>NUCLEOTIDE SEQUENCE [LARGE SCALE GENOMIC DNA]</scope>
    <source>
        <strain evidence="3 4">GE09</strain>
    </source>
</reference>
<feature type="transmembrane region" description="Helical" evidence="1">
    <location>
        <begin position="86"/>
        <end position="108"/>
    </location>
</feature>
<dbReference type="Pfam" id="PF09335">
    <property type="entry name" value="VTT_dom"/>
    <property type="match status" value="1"/>
</dbReference>
<gene>
    <name evidence="3" type="ORF">MARGE09_P2297</name>
</gene>
<dbReference type="KEGG" id="marq:MARGE09_P2297"/>
<dbReference type="EMBL" id="AP023086">
    <property type="protein sequence ID" value="BCD98096.1"/>
    <property type="molecule type" value="Genomic_DNA"/>
</dbReference>
<evidence type="ECO:0000259" key="2">
    <source>
        <dbReference type="Pfam" id="PF09335"/>
    </source>
</evidence>
<feature type="transmembrane region" description="Helical" evidence="1">
    <location>
        <begin position="114"/>
        <end position="137"/>
    </location>
</feature>
<evidence type="ECO:0000256" key="1">
    <source>
        <dbReference type="SAM" id="Phobius"/>
    </source>
</evidence>
<dbReference type="AlphaFoldDB" id="A0AAN1WIA3"/>
<feature type="transmembrane region" description="Helical" evidence="1">
    <location>
        <begin position="33"/>
        <end position="56"/>
    </location>
</feature>
<dbReference type="InterPro" id="IPR051311">
    <property type="entry name" value="DedA_domain"/>
</dbReference>
<dbReference type="Proteomes" id="UP001320119">
    <property type="component" value="Chromosome"/>
</dbReference>
<keyword evidence="1" id="KW-0812">Transmembrane</keyword>
<dbReference type="PANTHER" id="PTHR42709:SF4">
    <property type="entry name" value="INNER MEMBRANE PROTEIN YQAA"/>
    <property type="match status" value="1"/>
</dbReference>
<evidence type="ECO:0000313" key="4">
    <source>
        <dbReference type="Proteomes" id="UP001320119"/>
    </source>
</evidence>
<proteinExistence type="predicted"/>
<organism evidence="3 4">
    <name type="scientific">Marinagarivorans cellulosilyticus</name>
    <dbReference type="NCBI Taxonomy" id="2721545"/>
    <lineage>
        <taxon>Bacteria</taxon>
        <taxon>Pseudomonadati</taxon>
        <taxon>Pseudomonadota</taxon>
        <taxon>Gammaproteobacteria</taxon>
        <taxon>Cellvibrionales</taxon>
        <taxon>Cellvibrionaceae</taxon>
        <taxon>Marinagarivorans</taxon>
    </lineage>
</organism>
<dbReference type="RefSeq" id="WP_236982215.1">
    <property type="nucleotide sequence ID" value="NZ_AP023086.1"/>
</dbReference>
<keyword evidence="4" id="KW-1185">Reference proteome</keyword>
<evidence type="ECO:0000313" key="3">
    <source>
        <dbReference type="EMBL" id="BCD98096.1"/>
    </source>
</evidence>
<feature type="domain" description="VTT" evidence="2">
    <location>
        <begin position="34"/>
        <end position="134"/>
    </location>
</feature>
<keyword evidence="1" id="KW-1133">Transmembrane helix</keyword>
<keyword evidence="1" id="KW-0472">Membrane</keyword>
<sequence length="140" mass="15750">MIYLTLFGSAFLAATLLPFYSEAILVAYLQQGYAALALWLAATLGNTLGACLNWVLGRYFLHYQDRKWFPIKAAKLKKAQQSFQKYGQWSLLFSWLPVVGDALTLLAGVLRVNFLLFFVLTFVGKGARYLVVLGITLQFI</sequence>
<accession>A0AAN1WIA3</accession>